<proteinExistence type="predicted"/>
<dbReference type="HOGENOM" id="CLU_1120010_0_0_1"/>
<dbReference type="SUPFAM" id="SSF48403">
    <property type="entry name" value="Ankyrin repeat"/>
    <property type="match status" value="1"/>
</dbReference>
<sequence>MGCSSRLAQALECEHTPPTINDILLEIDPFLETLRRRHLRETVRHLVLADNGQGVSAFRAGLSVAWQRRKAPGWRRFGDERFGVRAMYTGVHWDPSLLPPNIFGHRSASALVRLVDILLSAGVDVDTRFESGDTVLISVVELAHDLKHDVRDWEIIEDPHFRAMKLSYTTLVIEVFINAGADVTMRGRAGKTALALAMGYYSVWMVQLLFELGADPNDDGGSGWTPLYKMKNSIVARSIDLLPRMTPQ</sequence>
<dbReference type="Proteomes" id="UP000027195">
    <property type="component" value="Unassembled WGS sequence"/>
</dbReference>
<organism evidence="1 2">
    <name type="scientific">Botryobasidium botryosum (strain FD-172 SS1)</name>
    <dbReference type="NCBI Taxonomy" id="930990"/>
    <lineage>
        <taxon>Eukaryota</taxon>
        <taxon>Fungi</taxon>
        <taxon>Dikarya</taxon>
        <taxon>Basidiomycota</taxon>
        <taxon>Agaricomycotina</taxon>
        <taxon>Agaricomycetes</taxon>
        <taxon>Cantharellales</taxon>
        <taxon>Botryobasidiaceae</taxon>
        <taxon>Botryobasidium</taxon>
    </lineage>
</organism>
<dbReference type="EMBL" id="KL198034">
    <property type="protein sequence ID" value="KDQ15056.1"/>
    <property type="molecule type" value="Genomic_DNA"/>
</dbReference>
<protein>
    <submittedName>
        <fullName evidence="1">Uncharacterized protein</fullName>
    </submittedName>
</protein>
<evidence type="ECO:0000313" key="2">
    <source>
        <dbReference type="Proteomes" id="UP000027195"/>
    </source>
</evidence>
<dbReference type="AlphaFoldDB" id="A0A067MU03"/>
<evidence type="ECO:0000313" key="1">
    <source>
        <dbReference type="EMBL" id="KDQ15056.1"/>
    </source>
</evidence>
<reference evidence="2" key="1">
    <citation type="journal article" date="2014" name="Proc. Natl. Acad. Sci. U.S.A.">
        <title>Extensive sampling of basidiomycete genomes demonstrates inadequacy of the white-rot/brown-rot paradigm for wood decay fungi.</title>
        <authorList>
            <person name="Riley R."/>
            <person name="Salamov A.A."/>
            <person name="Brown D.W."/>
            <person name="Nagy L.G."/>
            <person name="Floudas D."/>
            <person name="Held B.W."/>
            <person name="Levasseur A."/>
            <person name="Lombard V."/>
            <person name="Morin E."/>
            <person name="Otillar R."/>
            <person name="Lindquist E.A."/>
            <person name="Sun H."/>
            <person name="LaButti K.M."/>
            <person name="Schmutz J."/>
            <person name="Jabbour D."/>
            <person name="Luo H."/>
            <person name="Baker S.E."/>
            <person name="Pisabarro A.G."/>
            <person name="Walton J.D."/>
            <person name="Blanchette R.A."/>
            <person name="Henrissat B."/>
            <person name="Martin F."/>
            <person name="Cullen D."/>
            <person name="Hibbett D.S."/>
            <person name="Grigoriev I.V."/>
        </authorList>
    </citation>
    <scope>NUCLEOTIDE SEQUENCE [LARGE SCALE GENOMIC DNA]</scope>
    <source>
        <strain evidence="2">FD-172 SS1</strain>
    </source>
</reference>
<name>A0A067MU03_BOTB1</name>
<dbReference type="InterPro" id="IPR036770">
    <property type="entry name" value="Ankyrin_rpt-contain_sf"/>
</dbReference>
<keyword evidence="2" id="KW-1185">Reference proteome</keyword>
<accession>A0A067MU03</accession>
<dbReference type="Gene3D" id="1.25.40.20">
    <property type="entry name" value="Ankyrin repeat-containing domain"/>
    <property type="match status" value="1"/>
</dbReference>
<dbReference type="InParanoid" id="A0A067MU03"/>
<dbReference type="OrthoDB" id="341259at2759"/>
<gene>
    <name evidence="1" type="ORF">BOTBODRAFT_54938</name>
</gene>